<evidence type="ECO:0000313" key="13">
    <source>
        <dbReference type="EMBL" id="TNN50230.1"/>
    </source>
</evidence>
<keyword evidence="3" id="KW-0677">Repeat</keyword>
<dbReference type="GO" id="GO:0003677">
    <property type="term" value="F:DNA binding"/>
    <property type="evidence" value="ECO:0007669"/>
    <property type="project" value="UniProtKB-KW"/>
</dbReference>
<feature type="region of interest" description="Disordered" evidence="11">
    <location>
        <begin position="257"/>
        <end position="333"/>
    </location>
</feature>
<dbReference type="SUPFAM" id="SSF57667">
    <property type="entry name" value="beta-beta-alpha zinc fingers"/>
    <property type="match status" value="4"/>
</dbReference>
<dbReference type="PROSITE" id="PS50157">
    <property type="entry name" value="ZINC_FINGER_C2H2_2"/>
    <property type="match status" value="7"/>
</dbReference>
<feature type="compositionally biased region" description="Pro residues" evidence="11">
    <location>
        <begin position="182"/>
        <end position="193"/>
    </location>
</feature>
<evidence type="ECO:0000256" key="4">
    <source>
        <dbReference type="ARBA" id="ARBA00022771"/>
    </source>
</evidence>
<feature type="domain" description="C2H2-type" evidence="12">
    <location>
        <begin position="343"/>
        <end position="370"/>
    </location>
</feature>
<feature type="region of interest" description="Disordered" evidence="11">
    <location>
        <begin position="157"/>
        <end position="220"/>
    </location>
</feature>
<keyword evidence="8" id="KW-0804">Transcription</keyword>
<dbReference type="EMBL" id="SRLO01000626">
    <property type="protein sequence ID" value="TNN50230.1"/>
    <property type="molecule type" value="Genomic_DNA"/>
</dbReference>
<keyword evidence="14" id="KW-1185">Reference proteome</keyword>
<evidence type="ECO:0000256" key="11">
    <source>
        <dbReference type="SAM" id="MobiDB-lite"/>
    </source>
</evidence>
<feature type="domain" description="C2H2-type" evidence="12">
    <location>
        <begin position="483"/>
        <end position="510"/>
    </location>
</feature>
<feature type="compositionally biased region" description="Pro residues" evidence="11">
    <location>
        <begin position="275"/>
        <end position="286"/>
    </location>
</feature>
<comment type="caution">
    <text evidence="13">The sequence shown here is derived from an EMBL/GenBank/DDBJ whole genome shotgun (WGS) entry which is preliminary data.</text>
</comment>
<evidence type="ECO:0000256" key="8">
    <source>
        <dbReference type="ARBA" id="ARBA00023163"/>
    </source>
</evidence>
<keyword evidence="4 10" id="KW-0863">Zinc-finger</keyword>
<evidence type="ECO:0000259" key="12">
    <source>
        <dbReference type="PROSITE" id="PS50157"/>
    </source>
</evidence>
<sequence>MTGGSFHLVSHIPPLLVASRRSSVVYSFTSAPLAFPSLLPATHNGDPPTVSPHILTFNQHHAATINRFWNQEEASRRLGRCEPKVMARLVDTGTQTDPVVVLSLAQAAVLGLISQNEVFGATIAPNGFYTGEPKESPAPQVEGVDYEYADQLIGANGDYLGDNLGEDGPMQPSCSQRRWQQGPPPPPPPPPQHPDAKMVGPDRHGLQGGGGGGGEVSSSHVKGEVLNSGMSSCVHMLNNLPPRGGLVQVDPASLRGANKSCGECDRDPAGSAHAHPPPPPPPPPPQVGHRGGEHGHRGPQGQRPMGGHGRGGREDGGGEGNNMMKPSQQEEAISSYFQTSERWKCRMCDKSYTSKYNLVTHILGHNGVKPHACPHCGKLFKQPSHLQTHLLTHQGTRPHKCAVCKKGFTQTSHLKRHMLQHTDVKPYSCRFCRRGFAYPSELRAHEVKHERGRCHVCSQCGMEFPTYAHLKRHQASHQGPHTFQCTECNKSFAYRSQLQNHLLKHQSPRPYTCSQCGLEFVQLHHLRQHSLTHKVTDAAGRSGDVFAPLI</sequence>
<dbReference type="SMART" id="SM00355">
    <property type="entry name" value="ZnF_C2H2"/>
    <property type="match status" value="7"/>
</dbReference>
<keyword evidence="7" id="KW-0238">DNA-binding</keyword>
<dbReference type="Proteomes" id="UP000314294">
    <property type="component" value="Unassembled WGS sequence"/>
</dbReference>
<dbReference type="PROSITE" id="PS00028">
    <property type="entry name" value="ZINC_FINGER_C2H2_1"/>
    <property type="match status" value="6"/>
</dbReference>
<dbReference type="OrthoDB" id="7295497at2759"/>
<feature type="compositionally biased region" description="Basic and acidic residues" evidence="11">
    <location>
        <begin position="194"/>
        <end position="205"/>
    </location>
</feature>
<keyword evidence="2" id="KW-0479">Metal-binding</keyword>
<dbReference type="Pfam" id="PF00096">
    <property type="entry name" value="zf-C2H2"/>
    <property type="match status" value="6"/>
</dbReference>
<feature type="domain" description="C2H2-type" evidence="12">
    <location>
        <begin position="427"/>
        <end position="454"/>
    </location>
</feature>
<dbReference type="FunFam" id="3.30.160.60:FF:000502">
    <property type="entry name" value="Zinc finger protein 710"/>
    <property type="match status" value="1"/>
</dbReference>
<organism evidence="13 14">
    <name type="scientific">Liparis tanakae</name>
    <name type="common">Tanaka's snailfish</name>
    <dbReference type="NCBI Taxonomy" id="230148"/>
    <lineage>
        <taxon>Eukaryota</taxon>
        <taxon>Metazoa</taxon>
        <taxon>Chordata</taxon>
        <taxon>Craniata</taxon>
        <taxon>Vertebrata</taxon>
        <taxon>Euteleostomi</taxon>
        <taxon>Actinopterygii</taxon>
        <taxon>Neopterygii</taxon>
        <taxon>Teleostei</taxon>
        <taxon>Neoteleostei</taxon>
        <taxon>Acanthomorphata</taxon>
        <taxon>Eupercaria</taxon>
        <taxon>Perciformes</taxon>
        <taxon>Cottioidei</taxon>
        <taxon>Cottales</taxon>
        <taxon>Liparidae</taxon>
        <taxon>Liparis</taxon>
    </lineage>
</organism>
<keyword evidence="5" id="KW-0862">Zinc</keyword>
<dbReference type="AlphaFoldDB" id="A0A4Z2GAI1"/>
<keyword evidence="6" id="KW-0805">Transcription regulation</keyword>
<feature type="domain" description="C2H2-type" evidence="12">
    <location>
        <begin position="455"/>
        <end position="482"/>
    </location>
</feature>
<evidence type="ECO:0000256" key="5">
    <source>
        <dbReference type="ARBA" id="ARBA00022833"/>
    </source>
</evidence>
<dbReference type="Gene3D" id="3.30.160.60">
    <property type="entry name" value="Classic Zinc Finger"/>
    <property type="match status" value="6"/>
</dbReference>
<dbReference type="InterPro" id="IPR036236">
    <property type="entry name" value="Znf_C2H2_sf"/>
</dbReference>
<dbReference type="PANTHER" id="PTHR16515">
    <property type="entry name" value="PR DOMAIN ZINC FINGER PROTEIN"/>
    <property type="match status" value="1"/>
</dbReference>
<proteinExistence type="predicted"/>
<feature type="compositionally biased region" description="Gly residues" evidence="11">
    <location>
        <begin position="206"/>
        <end position="215"/>
    </location>
</feature>
<evidence type="ECO:0000313" key="14">
    <source>
        <dbReference type="Proteomes" id="UP000314294"/>
    </source>
</evidence>
<evidence type="ECO:0000256" key="3">
    <source>
        <dbReference type="ARBA" id="ARBA00022737"/>
    </source>
</evidence>
<dbReference type="FunFam" id="3.30.160.60:FF:000649">
    <property type="entry name" value="Zinc finger protein 710"/>
    <property type="match status" value="1"/>
</dbReference>
<dbReference type="GO" id="GO:0005634">
    <property type="term" value="C:nucleus"/>
    <property type="evidence" value="ECO:0007669"/>
    <property type="project" value="UniProtKB-SubCell"/>
</dbReference>
<dbReference type="InterPro" id="IPR050331">
    <property type="entry name" value="Zinc_finger"/>
</dbReference>
<accession>A0A4Z2GAI1</accession>
<reference evidence="13 14" key="1">
    <citation type="submission" date="2019-03" db="EMBL/GenBank/DDBJ databases">
        <title>First draft genome of Liparis tanakae, snailfish: a comprehensive survey of snailfish specific genes.</title>
        <authorList>
            <person name="Kim W."/>
            <person name="Song I."/>
            <person name="Jeong J.-H."/>
            <person name="Kim D."/>
            <person name="Kim S."/>
            <person name="Ryu S."/>
            <person name="Song J.Y."/>
            <person name="Lee S.K."/>
        </authorList>
    </citation>
    <scope>NUCLEOTIDE SEQUENCE [LARGE SCALE GENOMIC DNA]</scope>
    <source>
        <tissue evidence="13">Muscle</tissue>
    </source>
</reference>
<evidence type="ECO:0000256" key="6">
    <source>
        <dbReference type="ARBA" id="ARBA00023015"/>
    </source>
</evidence>
<feature type="domain" description="C2H2-type" evidence="12">
    <location>
        <begin position="399"/>
        <end position="426"/>
    </location>
</feature>
<dbReference type="InterPro" id="IPR013087">
    <property type="entry name" value="Znf_C2H2_type"/>
</dbReference>
<evidence type="ECO:0000256" key="2">
    <source>
        <dbReference type="ARBA" id="ARBA00022723"/>
    </source>
</evidence>
<dbReference type="GO" id="GO:0010468">
    <property type="term" value="P:regulation of gene expression"/>
    <property type="evidence" value="ECO:0007669"/>
    <property type="project" value="TreeGrafter"/>
</dbReference>
<comment type="subcellular location">
    <subcellularLocation>
        <location evidence="1">Nucleus</location>
    </subcellularLocation>
</comment>
<keyword evidence="9" id="KW-0539">Nucleus</keyword>
<gene>
    <name evidence="13" type="primary">Znf710_3</name>
    <name evidence="13" type="ORF">EYF80_039567</name>
</gene>
<evidence type="ECO:0000256" key="1">
    <source>
        <dbReference type="ARBA" id="ARBA00004123"/>
    </source>
</evidence>
<evidence type="ECO:0000256" key="7">
    <source>
        <dbReference type="ARBA" id="ARBA00023125"/>
    </source>
</evidence>
<feature type="domain" description="C2H2-type" evidence="12">
    <location>
        <begin position="371"/>
        <end position="398"/>
    </location>
</feature>
<feature type="domain" description="C2H2-type" evidence="12">
    <location>
        <begin position="511"/>
        <end position="538"/>
    </location>
</feature>
<dbReference type="FunFam" id="3.30.160.60:FF:000186">
    <property type="entry name" value="Zinc finger protein 366"/>
    <property type="match status" value="1"/>
</dbReference>
<name>A0A4Z2GAI1_9TELE</name>
<evidence type="ECO:0000256" key="10">
    <source>
        <dbReference type="PROSITE-ProRule" id="PRU00042"/>
    </source>
</evidence>
<dbReference type="FunFam" id="3.30.160.60:FF:000191">
    <property type="entry name" value="zinc finger protein 366"/>
    <property type="match status" value="1"/>
</dbReference>
<evidence type="ECO:0000256" key="9">
    <source>
        <dbReference type="ARBA" id="ARBA00023242"/>
    </source>
</evidence>
<feature type="compositionally biased region" description="Polar residues" evidence="11">
    <location>
        <begin position="324"/>
        <end position="333"/>
    </location>
</feature>
<protein>
    <submittedName>
        <fullName evidence="13">Zinc finger protein 710</fullName>
    </submittedName>
</protein>
<dbReference type="PANTHER" id="PTHR16515:SF66">
    <property type="entry name" value="C2H2-TYPE DOMAIN-CONTAINING PROTEIN"/>
    <property type="match status" value="1"/>
</dbReference>
<dbReference type="GO" id="GO:0008270">
    <property type="term" value="F:zinc ion binding"/>
    <property type="evidence" value="ECO:0007669"/>
    <property type="project" value="UniProtKB-KW"/>
</dbReference>